<comment type="subcellular location">
    <subcellularLocation>
        <location evidence="1">Cell membrane</location>
        <topology evidence="1">Multi-pass membrane protein</topology>
    </subcellularLocation>
</comment>
<evidence type="ECO:0000313" key="9">
    <source>
        <dbReference type="Proteomes" id="UP001410795"/>
    </source>
</evidence>
<evidence type="ECO:0000256" key="1">
    <source>
        <dbReference type="ARBA" id="ARBA00004651"/>
    </source>
</evidence>
<dbReference type="InterPro" id="IPR011701">
    <property type="entry name" value="MFS"/>
</dbReference>
<reference evidence="9" key="1">
    <citation type="journal article" date="2019" name="Int. J. Syst. Evol. Microbiol.">
        <title>The Global Catalogue of Microorganisms (GCM) 10K type strain sequencing project: providing services to taxonomists for standard genome sequencing and annotation.</title>
        <authorList>
            <consortium name="The Broad Institute Genomics Platform"/>
            <consortium name="The Broad Institute Genome Sequencing Center for Infectious Disease"/>
            <person name="Wu L."/>
            <person name="Ma J."/>
        </authorList>
    </citation>
    <scope>NUCLEOTIDE SEQUENCE [LARGE SCALE GENOMIC DNA]</scope>
    <source>
        <strain evidence="9">JCM 16546</strain>
    </source>
</reference>
<feature type="domain" description="Major facilitator superfamily (MFS) profile" evidence="7">
    <location>
        <begin position="23"/>
        <end position="473"/>
    </location>
</feature>
<feature type="transmembrane region" description="Helical" evidence="6">
    <location>
        <begin position="146"/>
        <end position="168"/>
    </location>
</feature>
<feature type="transmembrane region" description="Helical" evidence="6">
    <location>
        <begin position="89"/>
        <end position="108"/>
    </location>
</feature>
<feature type="transmembrane region" description="Helical" evidence="6">
    <location>
        <begin position="21"/>
        <end position="40"/>
    </location>
</feature>
<keyword evidence="5 6" id="KW-0472">Membrane</keyword>
<protein>
    <recommendedName>
        <fullName evidence="7">Major facilitator superfamily (MFS) profile domain-containing protein</fullName>
    </recommendedName>
</protein>
<evidence type="ECO:0000256" key="5">
    <source>
        <dbReference type="ARBA" id="ARBA00023136"/>
    </source>
</evidence>
<keyword evidence="3 6" id="KW-0812">Transmembrane</keyword>
<keyword evidence="9" id="KW-1185">Reference proteome</keyword>
<evidence type="ECO:0000256" key="6">
    <source>
        <dbReference type="SAM" id="Phobius"/>
    </source>
</evidence>
<dbReference type="PANTHER" id="PTHR42718">
    <property type="entry name" value="MAJOR FACILITATOR SUPERFAMILY MULTIDRUG TRANSPORTER MFSC"/>
    <property type="match status" value="1"/>
</dbReference>
<evidence type="ECO:0000256" key="3">
    <source>
        <dbReference type="ARBA" id="ARBA00022692"/>
    </source>
</evidence>
<sequence>MTALAPPAPSTEERSPAKTPSAIVAVLALAGIIAAGTQPLIVPLIGRLPALLGAAADDTAWAVTATLLASAAAVPIAGRVGDMLGKRRVLLASLIPLIAGSVLCALATSLGPMIAGRALQGLGMGVVPLGISLLREVVPAERIGSAVATMSASMGIGGAVALPFAAAIAEYASWRIMFAAFAALSAVVFVLVLWLVPAGSGRVRGARFDLPGALLLSGALAALLLPVSKGAAWGWSSPLTLGLFAAAVFLLGYWVLQQLQAPQPLVNLRSLHDPQVSLTNLASLLVGFAMYGQSLILPQILQLPAETGYGLGQSMLQMALWLAPGGVVMMFVSPFGARLTAARGPRTTLALGALAIALGYGASLLLLGSTWGVMGAIVVINVGVGLAYGAIPMLIMSAVPGNETASATSFNTLIRSVGSSSASAVSGVILAALTTTSAGATVPSLQGFQLALAAGGLVALLAVGVILCLPRARRRSSHRR</sequence>
<proteinExistence type="predicted"/>
<feature type="transmembrane region" description="Helical" evidence="6">
    <location>
        <begin position="318"/>
        <end position="337"/>
    </location>
</feature>
<feature type="transmembrane region" description="Helical" evidence="6">
    <location>
        <begin position="233"/>
        <end position="256"/>
    </location>
</feature>
<dbReference type="RefSeq" id="WP_221859821.1">
    <property type="nucleotide sequence ID" value="NZ_BAAAYV010000004.1"/>
</dbReference>
<dbReference type="Pfam" id="PF07690">
    <property type="entry name" value="MFS_1"/>
    <property type="match status" value="1"/>
</dbReference>
<name>A0ABP7B5K2_9MICO</name>
<evidence type="ECO:0000256" key="2">
    <source>
        <dbReference type="ARBA" id="ARBA00022448"/>
    </source>
</evidence>
<keyword evidence="2" id="KW-0813">Transport</keyword>
<accession>A0ABP7B5K2</accession>
<dbReference type="SUPFAM" id="SSF103473">
    <property type="entry name" value="MFS general substrate transporter"/>
    <property type="match status" value="2"/>
</dbReference>
<feature type="transmembrane region" description="Helical" evidence="6">
    <location>
        <begin position="60"/>
        <end position="77"/>
    </location>
</feature>
<dbReference type="Proteomes" id="UP001410795">
    <property type="component" value="Unassembled WGS sequence"/>
</dbReference>
<dbReference type="EMBL" id="BAAAYV010000004">
    <property type="protein sequence ID" value="GAA3650111.1"/>
    <property type="molecule type" value="Genomic_DNA"/>
</dbReference>
<evidence type="ECO:0000259" key="7">
    <source>
        <dbReference type="PROSITE" id="PS50850"/>
    </source>
</evidence>
<dbReference type="InterPro" id="IPR036259">
    <property type="entry name" value="MFS_trans_sf"/>
</dbReference>
<feature type="transmembrane region" description="Helical" evidence="6">
    <location>
        <begin position="373"/>
        <end position="399"/>
    </location>
</feature>
<feature type="transmembrane region" description="Helical" evidence="6">
    <location>
        <begin position="420"/>
        <end position="442"/>
    </location>
</feature>
<feature type="transmembrane region" description="Helical" evidence="6">
    <location>
        <begin position="349"/>
        <end position="367"/>
    </location>
</feature>
<feature type="transmembrane region" description="Helical" evidence="6">
    <location>
        <begin position="277"/>
        <end position="298"/>
    </location>
</feature>
<gene>
    <name evidence="8" type="ORF">GCM10022202_07330</name>
</gene>
<dbReference type="Gene3D" id="1.20.1250.20">
    <property type="entry name" value="MFS general substrate transporter like domains"/>
    <property type="match status" value="2"/>
</dbReference>
<organism evidence="8 9">
    <name type="scientific">Microbacterium marinilacus</name>
    <dbReference type="NCBI Taxonomy" id="415209"/>
    <lineage>
        <taxon>Bacteria</taxon>
        <taxon>Bacillati</taxon>
        <taxon>Actinomycetota</taxon>
        <taxon>Actinomycetes</taxon>
        <taxon>Micrococcales</taxon>
        <taxon>Microbacteriaceae</taxon>
        <taxon>Microbacterium</taxon>
    </lineage>
</organism>
<dbReference type="PROSITE" id="PS50850">
    <property type="entry name" value="MFS"/>
    <property type="match status" value="1"/>
</dbReference>
<feature type="transmembrane region" description="Helical" evidence="6">
    <location>
        <begin position="448"/>
        <end position="470"/>
    </location>
</feature>
<evidence type="ECO:0000313" key="8">
    <source>
        <dbReference type="EMBL" id="GAA3650111.1"/>
    </source>
</evidence>
<feature type="transmembrane region" description="Helical" evidence="6">
    <location>
        <begin position="114"/>
        <end position="134"/>
    </location>
</feature>
<feature type="transmembrane region" description="Helical" evidence="6">
    <location>
        <begin position="174"/>
        <end position="196"/>
    </location>
</feature>
<dbReference type="PANTHER" id="PTHR42718:SF9">
    <property type="entry name" value="MAJOR FACILITATOR SUPERFAMILY MULTIDRUG TRANSPORTER MFSC"/>
    <property type="match status" value="1"/>
</dbReference>
<feature type="transmembrane region" description="Helical" evidence="6">
    <location>
        <begin position="208"/>
        <end position="227"/>
    </location>
</feature>
<keyword evidence="4 6" id="KW-1133">Transmembrane helix</keyword>
<comment type="caution">
    <text evidence="8">The sequence shown here is derived from an EMBL/GenBank/DDBJ whole genome shotgun (WGS) entry which is preliminary data.</text>
</comment>
<evidence type="ECO:0000256" key="4">
    <source>
        <dbReference type="ARBA" id="ARBA00022989"/>
    </source>
</evidence>
<dbReference type="InterPro" id="IPR020846">
    <property type="entry name" value="MFS_dom"/>
</dbReference>